<reference evidence="1" key="1">
    <citation type="submission" date="2021-06" db="EMBL/GenBank/DDBJ databases">
        <authorList>
            <person name="Kallberg Y."/>
            <person name="Tangrot J."/>
            <person name="Rosling A."/>
        </authorList>
    </citation>
    <scope>NUCLEOTIDE SEQUENCE</scope>
    <source>
        <strain evidence="1">CL356</strain>
    </source>
</reference>
<protein>
    <submittedName>
        <fullName evidence="1">5054_t:CDS:1</fullName>
    </submittedName>
</protein>
<feature type="non-terminal residue" evidence="1">
    <location>
        <position position="1"/>
    </location>
</feature>
<comment type="caution">
    <text evidence="1">The sequence shown here is derived from an EMBL/GenBank/DDBJ whole genome shotgun (WGS) entry which is preliminary data.</text>
</comment>
<accession>A0ACA9Q0Y3</accession>
<sequence>TGNEKELEIDVRSISDQFKSVCVEAGQSSRTFKEFGAPFHPSFTSPPRIWIMRGFVAFQLIFATEPNNAFKCTAKRGRKNARGDEADHRHQPPRLNDQYRLIPTKRLNWTSTGQYRKYLCPTMVLLSTQNTNLLRTLNQDELSAERLAILKEINMIEQTQ</sequence>
<proteinExistence type="predicted"/>
<evidence type="ECO:0000313" key="2">
    <source>
        <dbReference type="Proteomes" id="UP000789525"/>
    </source>
</evidence>
<feature type="non-terminal residue" evidence="1">
    <location>
        <position position="160"/>
    </location>
</feature>
<name>A0ACA9Q0Y3_9GLOM</name>
<keyword evidence="2" id="KW-1185">Reference proteome</keyword>
<evidence type="ECO:0000313" key="1">
    <source>
        <dbReference type="EMBL" id="CAG8733197.1"/>
    </source>
</evidence>
<organism evidence="1 2">
    <name type="scientific">Acaulospora colombiana</name>
    <dbReference type="NCBI Taxonomy" id="27376"/>
    <lineage>
        <taxon>Eukaryota</taxon>
        <taxon>Fungi</taxon>
        <taxon>Fungi incertae sedis</taxon>
        <taxon>Mucoromycota</taxon>
        <taxon>Glomeromycotina</taxon>
        <taxon>Glomeromycetes</taxon>
        <taxon>Diversisporales</taxon>
        <taxon>Acaulosporaceae</taxon>
        <taxon>Acaulospora</taxon>
    </lineage>
</organism>
<dbReference type="EMBL" id="CAJVPT010043885">
    <property type="protein sequence ID" value="CAG8733197.1"/>
    <property type="molecule type" value="Genomic_DNA"/>
</dbReference>
<dbReference type="Proteomes" id="UP000789525">
    <property type="component" value="Unassembled WGS sequence"/>
</dbReference>
<gene>
    <name evidence="1" type="ORF">ACOLOM_LOCUS11763</name>
</gene>